<dbReference type="EC" id="2.7.13.3" evidence="3"/>
<dbReference type="AlphaFoldDB" id="A0A1T2XFI1"/>
<accession>A0A1T2XFI1</accession>
<dbReference type="Pfam" id="PF00512">
    <property type="entry name" value="HisKA"/>
    <property type="match status" value="1"/>
</dbReference>
<dbReference type="InterPro" id="IPR003660">
    <property type="entry name" value="HAMP_dom"/>
</dbReference>
<keyword evidence="9 17" id="KW-0418">Kinase</keyword>
<dbReference type="SMART" id="SM00388">
    <property type="entry name" value="HisKA"/>
    <property type="match status" value="1"/>
</dbReference>
<evidence type="ECO:0000256" key="11">
    <source>
        <dbReference type="ARBA" id="ARBA00022989"/>
    </source>
</evidence>
<evidence type="ECO:0000256" key="9">
    <source>
        <dbReference type="ARBA" id="ARBA00022777"/>
    </source>
</evidence>
<evidence type="ECO:0000256" key="12">
    <source>
        <dbReference type="ARBA" id="ARBA00023012"/>
    </source>
</evidence>
<keyword evidence="6" id="KW-0808">Transferase</keyword>
<evidence type="ECO:0000259" key="15">
    <source>
        <dbReference type="PROSITE" id="PS50109"/>
    </source>
</evidence>
<dbReference type="Gene3D" id="1.10.287.130">
    <property type="match status" value="1"/>
</dbReference>
<dbReference type="FunFam" id="3.30.565.10:FF:000006">
    <property type="entry name" value="Sensor histidine kinase WalK"/>
    <property type="match status" value="1"/>
</dbReference>
<keyword evidence="12" id="KW-0902">Two-component regulatory system</keyword>
<keyword evidence="7 14" id="KW-0812">Transmembrane</keyword>
<keyword evidence="18" id="KW-1185">Reference proteome</keyword>
<evidence type="ECO:0000256" key="1">
    <source>
        <dbReference type="ARBA" id="ARBA00000085"/>
    </source>
</evidence>
<dbReference type="RefSeq" id="WP_078498940.1">
    <property type="nucleotide sequence ID" value="NZ_MSZX01000004.1"/>
</dbReference>
<keyword evidence="13 14" id="KW-0472">Membrane</keyword>
<dbReference type="InterPro" id="IPR036097">
    <property type="entry name" value="HisK_dim/P_sf"/>
</dbReference>
<protein>
    <recommendedName>
        <fullName evidence="3">histidine kinase</fullName>
        <ecNumber evidence="3">2.7.13.3</ecNumber>
    </recommendedName>
</protein>
<keyword evidence="10" id="KW-0067">ATP-binding</keyword>
<evidence type="ECO:0000256" key="4">
    <source>
        <dbReference type="ARBA" id="ARBA00022475"/>
    </source>
</evidence>
<dbReference type="CDD" id="cd00075">
    <property type="entry name" value="HATPase"/>
    <property type="match status" value="1"/>
</dbReference>
<dbReference type="PANTHER" id="PTHR45436">
    <property type="entry name" value="SENSOR HISTIDINE KINASE YKOH"/>
    <property type="match status" value="1"/>
</dbReference>
<dbReference type="EMBL" id="MSZX01000004">
    <property type="protein sequence ID" value="OPA78610.1"/>
    <property type="molecule type" value="Genomic_DNA"/>
</dbReference>
<dbReference type="GO" id="GO:0005886">
    <property type="term" value="C:plasma membrane"/>
    <property type="evidence" value="ECO:0007669"/>
    <property type="project" value="UniProtKB-SubCell"/>
</dbReference>
<dbReference type="Pfam" id="PF02518">
    <property type="entry name" value="HATPase_c"/>
    <property type="match status" value="1"/>
</dbReference>
<evidence type="ECO:0000256" key="14">
    <source>
        <dbReference type="SAM" id="Phobius"/>
    </source>
</evidence>
<evidence type="ECO:0000256" key="13">
    <source>
        <dbReference type="ARBA" id="ARBA00023136"/>
    </source>
</evidence>
<dbReference type="Gene3D" id="6.10.340.10">
    <property type="match status" value="1"/>
</dbReference>
<evidence type="ECO:0000256" key="6">
    <source>
        <dbReference type="ARBA" id="ARBA00022679"/>
    </source>
</evidence>
<dbReference type="Gene3D" id="3.30.565.10">
    <property type="entry name" value="Histidine kinase-like ATPase, C-terminal domain"/>
    <property type="match status" value="1"/>
</dbReference>
<reference evidence="17 18" key="1">
    <citation type="submission" date="2017-01" db="EMBL/GenBank/DDBJ databases">
        <title>Genome analysis of Paenibacillus selenitrireducens ES3-24.</title>
        <authorList>
            <person name="Xu D."/>
            <person name="Yao R."/>
            <person name="Zheng S."/>
        </authorList>
    </citation>
    <scope>NUCLEOTIDE SEQUENCE [LARGE SCALE GENOMIC DNA]</scope>
    <source>
        <strain evidence="17 18">ES3-24</strain>
    </source>
</reference>
<evidence type="ECO:0000313" key="17">
    <source>
        <dbReference type="EMBL" id="OPA78610.1"/>
    </source>
</evidence>
<dbReference type="CDD" id="cd00082">
    <property type="entry name" value="HisKA"/>
    <property type="match status" value="1"/>
</dbReference>
<dbReference type="PANTHER" id="PTHR45436:SF5">
    <property type="entry name" value="SENSOR HISTIDINE KINASE TRCS"/>
    <property type="match status" value="1"/>
</dbReference>
<evidence type="ECO:0000259" key="16">
    <source>
        <dbReference type="PROSITE" id="PS50885"/>
    </source>
</evidence>
<dbReference type="SUPFAM" id="SSF55874">
    <property type="entry name" value="ATPase domain of HSP90 chaperone/DNA topoisomerase II/histidine kinase"/>
    <property type="match status" value="1"/>
</dbReference>
<dbReference type="CDD" id="cd06225">
    <property type="entry name" value="HAMP"/>
    <property type="match status" value="1"/>
</dbReference>
<dbReference type="InterPro" id="IPR005467">
    <property type="entry name" value="His_kinase_dom"/>
</dbReference>
<evidence type="ECO:0000256" key="5">
    <source>
        <dbReference type="ARBA" id="ARBA00022553"/>
    </source>
</evidence>
<evidence type="ECO:0000256" key="8">
    <source>
        <dbReference type="ARBA" id="ARBA00022741"/>
    </source>
</evidence>
<dbReference type="PROSITE" id="PS50109">
    <property type="entry name" value="HIS_KIN"/>
    <property type="match status" value="1"/>
</dbReference>
<dbReference type="Proteomes" id="UP000190188">
    <property type="component" value="Unassembled WGS sequence"/>
</dbReference>
<dbReference type="SMART" id="SM00387">
    <property type="entry name" value="HATPase_c"/>
    <property type="match status" value="1"/>
</dbReference>
<dbReference type="OrthoDB" id="9786919at2"/>
<evidence type="ECO:0000313" key="18">
    <source>
        <dbReference type="Proteomes" id="UP000190188"/>
    </source>
</evidence>
<comment type="subcellular location">
    <subcellularLocation>
        <location evidence="2">Cell membrane</location>
        <topology evidence="2">Multi-pass membrane protein</topology>
    </subcellularLocation>
</comment>
<evidence type="ECO:0000256" key="10">
    <source>
        <dbReference type="ARBA" id="ARBA00022840"/>
    </source>
</evidence>
<comment type="caution">
    <text evidence="17">The sequence shown here is derived from an EMBL/GenBank/DDBJ whole genome shotgun (WGS) entry which is preliminary data.</text>
</comment>
<dbReference type="FunFam" id="1.10.287.130:FF:000001">
    <property type="entry name" value="Two-component sensor histidine kinase"/>
    <property type="match status" value="1"/>
</dbReference>
<feature type="transmembrane region" description="Helical" evidence="14">
    <location>
        <begin position="7"/>
        <end position="30"/>
    </location>
</feature>
<dbReference type="GO" id="GO:0000155">
    <property type="term" value="F:phosphorelay sensor kinase activity"/>
    <property type="evidence" value="ECO:0007669"/>
    <property type="project" value="InterPro"/>
</dbReference>
<dbReference type="InterPro" id="IPR004358">
    <property type="entry name" value="Sig_transdc_His_kin-like_C"/>
</dbReference>
<dbReference type="GO" id="GO:0005524">
    <property type="term" value="F:ATP binding"/>
    <property type="evidence" value="ECO:0007669"/>
    <property type="project" value="UniProtKB-KW"/>
</dbReference>
<evidence type="ECO:0000256" key="2">
    <source>
        <dbReference type="ARBA" id="ARBA00004651"/>
    </source>
</evidence>
<keyword evidence="5" id="KW-0597">Phosphoprotein</keyword>
<dbReference type="InterPro" id="IPR050428">
    <property type="entry name" value="TCS_sensor_his_kinase"/>
</dbReference>
<sequence length="480" mass="54563">MTIRLRLTFIYSGILASALLLFGIALYSFLQYYLYNDLKSSLQEQTHLFRDKVKYSLAVDPVGWNFLIQIEDFDTVQTGMYVQIINLITGQKERSNNLGNAQLPYAPKDSEEKQGYYTTATIRHTPFLIYNAPLLLNDKVVGVLQAAYPIGVVTKFLTILQYLLFFLSSIVILLAVCIGWLSAKRSLRPIYALIQATQQIQSSEDLGKRVQIEHTADEVSLLSKTINGMLDRIQTMYAELDRAYATQRRFIADASHELRTPLTTINGNAELLHKIWTPYNQPPYCLADKHEIEISVEALHDIVDEGHRMRRLVHDLLTLARADAGQQMKQDRVEIRPVIEAVVRKAQLLPKTADFQANGLEVLENLYVIGDKDYLQQLFFIFLDNAFKFTSEGTVEFVASKGEHDIQFMIRDSGIGMSPEEISHVFERFYRADTSRGNTPGTGLGLSIAKWILDEHRGTVEIKSCEHEGTTFIIRLPMAD</sequence>
<dbReference type="InterPro" id="IPR003661">
    <property type="entry name" value="HisK_dim/P_dom"/>
</dbReference>
<evidence type="ECO:0000256" key="3">
    <source>
        <dbReference type="ARBA" id="ARBA00012438"/>
    </source>
</evidence>
<dbReference type="PRINTS" id="PR00344">
    <property type="entry name" value="BCTRLSENSOR"/>
</dbReference>
<feature type="transmembrane region" description="Helical" evidence="14">
    <location>
        <begin position="159"/>
        <end position="181"/>
    </location>
</feature>
<organism evidence="17 18">
    <name type="scientific">Paenibacillus selenitireducens</name>
    <dbReference type="NCBI Taxonomy" id="1324314"/>
    <lineage>
        <taxon>Bacteria</taxon>
        <taxon>Bacillati</taxon>
        <taxon>Bacillota</taxon>
        <taxon>Bacilli</taxon>
        <taxon>Bacillales</taxon>
        <taxon>Paenibacillaceae</taxon>
        <taxon>Paenibacillus</taxon>
    </lineage>
</organism>
<feature type="domain" description="Histidine kinase" evidence="15">
    <location>
        <begin position="253"/>
        <end position="480"/>
    </location>
</feature>
<comment type="catalytic activity">
    <reaction evidence="1">
        <text>ATP + protein L-histidine = ADP + protein N-phospho-L-histidine.</text>
        <dbReference type="EC" id="2.7.13.3"/>
    </reaction>
</comment>
<keyword evidence="11 14" id="KW-1133">Transmembrane helix</keyword>
<dbReference type="PROSITE" id="PS50885">
    <property type="entry name" value="HAMP"/>
    <property type="match status" value="1"/>
</dbReference>
<dbReference type="InterPro" id="IPR003594">
    <property type="entry name" value="HATPase_dom"/>
</dbReference>
<gene>
    <name evidence="17" type="ORF">BVG16_12150</name>
</gene>
<dbReference type="InterPro" id="IPR036890">
    <property type="entry name" value="HATPase_C_sf"/>
</dbReference>
<dbReference type="STRING" id="1324314.BVG16_12150"/>
<feature type="domain" description="HAMP" evidence="16">
    <location>
        <begin position="184"/>
        <end position="238"/>
    </location>
</feature>
<dbReference type="SUPFAM" id="SSF47384">
    <property type="entry name" value="Homodimeric domain of signal transducing histidine kinase"/>
    <property type="match status" value="1"/>
</dbReference>
<evidence type="ECO:0000256" key="7">
    <source>
        <dbReference type="ARBA" id="ARBA00022692"/>
    </source>
</evidence>
<keyword evidence="4" id="KW-1003">Cell membrane</keyword>
<dbReference type="Pfam" id="PF00672">
    <property type="entry name" value="HAMP"/>
    <property type="match status" value="1"/>
</dbReference>
<name>A0A1T2XFI1_9BACL</name>
<dbReference type="SUPFAM" id="SSF158472">
    <property type="entry name" value="HAMP domain-like"/>
    <property type="match status" value="1"/>
</dbReference>
<dbReference type="SMART" id="SM00304">
    <property type="entry name" value="HAMP"/>
    <property type="match status" value="1"/>
</dbReference>
<keyword evidence="8" id="KW-0547">Nucleotide-binding</keyword>
<proteinExistence type="predicted"/>